<evidence type="ECO:0000259" key="4">
    <source>
        <dbReference type="PROSITE" id="PS50045"/>
    </source>
</evidence>
<keyword evidence="3" id="KW-0472">Membrane</keyword>
<dbReference type="SMART" id="SM00382">
    <property type="entry name" value="AAA"/>
    <property type="match status" value="1"/>
</dbReference>
<dbReference type="PROSITE" id="PS50045">
    <property type="entry name" value="SIGMA54_INTERACT_4"/>
    <property type="match status" value="1"/>
</dbReference>
<accession>E5Y4V7</accession>
<dbReference type="HOGENOM" id="CLU_039506_0_0_7"/>
<dbReference type="eggNOG" id="COG4650">
    <property type="taxonomic scope" value="Bacteria"/>
</dbReference>
<dbReference type="InterPro" id="IPR009715">
    <property type="entry name" value="RtcR"/>
</dbReference>
<dbReference type="RefSeq" id="WP_005026183.1">
    <property type="nucleotide sequence ID" value="NZ_KE150238.1"/>
</dbReference>
<dbReference type="PROSITE" id="PS00676">
    <property type="entry name" value="SIGMA54_INTERACT_2"/>
    <property type="match status" value="1"/>
</dbReference>
<dbReference type="GO" id="GO:0005524">
    <property type="term" value="F:ATP binding"/>
    <property type="evidence" value="ECO:0007669"/>
    <property type="project" value="UniProtKB-KW"/>
</dbReference>
<dbReference type="SUPFAM" id="SSF52540">
    <property type="entry name" value="P-loop containing nucleoside triphosphate hydrolases"/>
    <property type="match status" value="1"/>
</dbReference>
<dbReference type="InterPro" id="IPR027417">
    <property type="entry name" value="P-loop_NTPase"/>
</dbReference>
<keyword evidence="3" id="KW-1133">Transmembrane helix</keyword>
<dbReference type="Gene3D" id="1.10.8.60">
    <property type="match status" value="1"/>
</dbReference>
<organism evidence="5 6">
    <name type="scientific">Bilophila wadsworthia (strain 3_1_6)</name>
    <dbReference type="NCBI Taxonomy" id="563192"/>
    <lineage>
        <taxon>Bacteria</taxon>
        <taxon>Pseudomonadati</taxon>
        <taxon>Thermodesulfobacteriota</taxon>
        <taxon>Desulfovibrionia</taxon>
        <taxon>Desulfovibrionales</taxon>
        <taxon>Desulfovibrionaceae</taxon>
        <taxon>Bilophila</taxon>
    </lineage>
</organism>
<dbReference type="STRING" id="563192.HMPREF0179_01220"/>
<dbReference type="InterPro" id="IPR025943">
    <property type="entry name" value="Sigma_54_int_dom_ATP-bd_2"/>
</dbReference>
<keyword evidence="3" id="KW-0812">Transmembrane</keyword>
<dbReference type="InterPro" id="IPR002078">
    <property type="entry name" value="Sigma_54_int"/>
</dbReference>
<name>E5Y4V7_BILW3</name>
<sequence length="540" mass="62393">MRSIVFSTVSHLDMYTGEDRKDRWRPLLELLRIHDFKVDRLYFFISHLYRHIVPTLVKDMNNVCPETEIVPVITNLNGVLTYEDIAPAYKVFSAYFEQYRFDLSNERYFFHLGPGNLFQHALMLIMLFHFKRLPFQMLRLAPNPEKPGDIIMEIYEGDIRKWIASIADSEKRNVAAQTFLKSCIETRNPVFNKLIEEMEHVATHSTAPVLLSGPTGSGKSHLARKIYELRYNKGLVPGSFVEVNCATLQGESVLSNLFGHVRGSFTGATTVRQGLLKTAHEGILFLDEIAEIPLQIQVILLKAIEEKKFYPFGSDTPVHSDFQLICGTNRDLAEEVRQGRFRLDLLSRINMWHFRLPALRERLEDIEPNINYELDRHTRLKGFKADFLPEARERYLNFAMSPEAIWPGNFRDLSSSIERMQSYALGGIINEELVEEEIIRLRAIWHTPALAELPAPKQGAPLLSRLFTPSQLDQMDLFDKIQLENVIRVCCDCSTRTEAGRKLFGVSRGRKKHADDTTRLNKYLKSQGVTWEQIQSLRYR</sequence>
<dbReference type="PANTHER" id="PTHR32071:SF14">
    <property type="entry name" value="TRANSCRIPTIONAL REGULATORY PROTEIN RTCR"/>
    <property type="match status" value="1"/>
</dbReference>
<proteinExistence type="predicted"/>
<dbReference type="Pfam" id="PF06956">
    <property type="entry name" value="RtcR"/>
    <property type="match status" value="1"/>
</dbReference>
<dbReference type="PANTHER" id="PTHR32071">
    <property type="entry name" value="TRANSCRIPTIONAL REGULATORY PROTEIN"/>
    <property type="match status" value="1"/>
</dbReference>
<evidence type="ECO:0000313" key="6">
    <source>
        <dbReference type="Proteomes" id="UP000006034"/>
    </source>
</evidence>
<keyword evidence="1" id="KW-0547">Nucleotide-binding</keyword>
<dbReference type="EMBL" id="ADCP02000001">
    <property type="protein sequence ID" value="EFV44990.1"/>
    <property type="molecule type" value="Genomic_DNA"/>
</dbReference>
<dbReference type="InterPro" id="IPR003593">
    <property type="entry name" value="AAA+_ATPase"/>
</dbReference>
<dbReference type="Proteomes" id="UP000006034">
    <property type="component" value="Unassembled WGS sequence"/>
</dbReference>
<gene>
    <name evidence="5" type="ORF">HMPREF0179_01220</name>
</gene>
<dbReference type="OrthoDB" id="9770562at2"/>
<keyword evidence="6" id="KW-1185">Reference proteome</keyword>
<evidence type="ECO:0000313" key="5">
    <source>
        <dbReference type="EMBL" id="EFV44990.1"/>
    </source>
</evidence>
<dbReference type="GO" id="GO:0006355">
    <property type="term" value="P:regulation of DNA-templated transcription"/>
    <property type="evidence" value="ECO:0007669"/>
    <property type="project" value="InterPro"/>
</dbReference>
<dbReference type="GeneID" id="78086352"/>
<feature type="transmembrane region" description="Helical" evidence="3">
    <location>
        <begin position="108"/>
        <end position="130"/>
    </location>
</feature>
<dbReference type="AlphaFoldDB" id="E5Y4V7"/>
<reference evidence="5 6" key="1">
    <citation type="submission" date="2010-10" db="EMBL/GenBank/DDBJ databases">
        <authorList>
            <consortium name="The Broad Institute Genome Sequencing Platform"/>
            <person name="Ward D."/>
            <person name="Earl A."/>
            <person name="Feldgarden M."/>
            <person name="Young S.K."/>
            <person name="Gargeya S."/>
            <person name="Zeng Q."/>
            <person name="Alvarado L."/>
            <person name="Berlin A."/>
            <person name="Bochicchio J."/>
            <person name="Chapman S.B."/>
            <person name="Chen Z."/>
            <person name="Freedman E."/>
            <person name="Gellesch M."/>
            <person name="Goldberg J."/>
            <person name="Griggs A."/>
            <person name="Gujja S."/>
            <person name="Heilman E."/>
            <person name="Heiman D."/>
            <person name="Howarth C."/>
            <person name="Mehta T."/>
            <person name="Neiman D."/>
            <person name="Pearson M."/>
            <person name="Roberts A."/>
            <person name="Saif S."/>
            <person name="Shea T."/>
            <person name="Shenoy N."/>
            <person name="Sisk P."/>
            <person name="Stolte C."/>
            <person name="Sykes S."/>
            <person name="White J."/>
            <person name="Yandava C."/>
            <person name="Allen-Vercoe E."/>
            <person name="Sibley C."/>
            <person name="Ambrose C.E."/>
            <person name="Strauss J."/>
            <person name="Daigneault M."/>
            <person name="Haas B."/>
            <person name="Nusbaum C."/>
            <person name="Birren B."/>
        </authorList>
    </citation>
    <scope>NUCLEOTIDE SEQUENCE [LARGE SCALE GENOMIC DNA]</scope>
    <source>
        <strain evidence="5 6">3_1_6</strain>
    </source>
</reference>
<comment type="caution">
    <text evidence="5">The sequence shown here is derived from an EMBL/GenBank/DDBJ whole genome shotgun (WGS) entry which is preliminary data.</text>
</comment>
<protein>
    <recommendedName>
        <fullName evidence="4">Sigma-54 factor interaction domain-containing protein</fullName>
    </recommendedName>
</protein>
<dbReference type="CDD" id="cd00009">
    <property type="entry name" value="AAA"/>
    <property type="match status" value="1"/>
</dbReference>
<dbReference type="Gene3D" id="3.40.50.300">
    <property type="entry name" value="P-loop containing nucleotide triphosphate hydrolases"/>
    <property type="match status" value="1"/>
</dbReference>
<dbReference type="Pfam" id="PF00158">
    <property type="entry name" value="Sigma54_activat"/>
    <property type="match status" value="1"/>
</dbReference>
<feature type="domain" description="Sigma-54 factor interaction" evidence="4">
    <location>
        <begin position="184"/>
        <end position="422"/>
    </location>
</feature>
<reference evidence="5 6" key="2">
    <citation type="submission" date="2013-04" db="EMBL/GenBank/DDBJ databases">
        <title>The Genome Sequence of Bilophila wadsworthia 3_1_6.</title>
        <authorList>
            <consortium name="The Broad Institute Genomics Platform"/>
            <person name="Earl A."/>
            <person name="Ward D."/>
            <person name="Feldgarden M."/>
            <person name="Gevers D."/>
            <person name="Sibley C."/>
            <person name="Strauss J."/>
            <person name="Allen-Vercoe E."/>
            <person name="Walker B."/>
            <person name="Young S."/>
            <person name="Zeng Q."/>
            <person name="Gargeya S."/>
            <person name="Fitzgerald M."/>
            <person name="Haas B."/>
            <person name="Abouelleil A."/>
            <person name="Allen A.W."/>
            <person name="Alvarado L."/>
            <person name="Arachchi H.M."/>
            <person name="Berlin A.M."/>
            <person name="Chapman S.B."/>
            <person name="Gainer-Dewar J."/>
            <person name="Goldberg J."/>
            <person name="Griggs A."/>
            <person name="Gujja S."/>
            <person name="Hansen M."/>
            <person name="Howarth C."/>
            <person name="Imamovic A."/>
            <person name="Ireland A."/>
            <person name="Larimer J."/>
            <person name="McCowan C."/>
            <person name="Murphy C."/>
            <person name="Pearson M."/>
            <person name="Poon T.W."/>
            <person name="Priest M."/>
            <person name="Roberts A."/>
            <person name="Saif S."/>
            <person name="Shea T."/>
            <person name="Sisk P."/>
            <person name="Sykes S."/>
            <person name="Wortman J."/>
            <person name="Nusbaum C."/>
            <person name="Birren B."/>
        </authorList>
    </citation>
    <scope>NUCLEOTIDE SEQUENCE [LARGE SCALE GENOMIC DNA]</scope>
    <source>
        <strain evidence="5 6">3_1_6</strain>
    </source>
</reference>
<evidence type="ECO:0000256" key="1">
    <source>
        <dbReference type="ARBA" id="ARBA00022741"/>
    </source>
</evidence>
<evidence type="ECO:0000256" key="2">
    <source>
        <dbReference type="ARBA" id="ARBA00022840"/>
    </source>
</evidence>
<evidence type="ECO:0000256" key="3">
    <source>
        <dbReference type="SAM" id="Phobius"/>
    </source>
</evidence>
<keyword evidence="2" id="KW-0067">ATP-binding</keyword>